<protein>
    <submittedName>
        <fullName evidence="2">Uncharacterized protein</fullName>
    </submittedName>
</protein>
<proteinExistence type="predicted"/>
<keyword evidence="3" id="KW-1185">Reference proteome</keyword>
<feature type="region of interest" description="Disordered" evidence="1">
    <location>
        <begin position="395"/>
        <end position="418"/>
    </location>
</feature>
<feature type="compositionally biased region" description="Basic and acidic residues" evidence="1">
    <location>
        <begin position="258"/>
        <end position="268"/>
    </location>
</feature>
<evidence type="ECO:0000256" key="1">
    <source>
        <dbReference type="SAM" id="MobiDB-lite"/>
    </source>
</evidence>
<name>A0ABT9PVE7_9HYPH</name>
<evidence type="ECO:0000313" key="3">
    <source>
        <dbReference type="Proteomes" id="UP001241472"/>
    </source>
</evidence>
<reference evidence="2 3" key="1">
    <citation type="submission" date="2023-07" db="EMBL/GenBank/DDBJ databases">
        <title>Sorghum-associated microbial communities from plants grown in Nebraska, USA.</title>
        <authorList>
            <person name="Schachtman D."/>
        </authorList>
    </citation>
    <scope>NUCLEOTIDE SEQUENCE [LARGE SCALE GENOMIC DNA]</scope>
    <source>
        <strain evidence="2 3">DS1307</strain>
    </source>
</reference>
<evidence type="ECO:0000313" key="2">
    <source>
        <dbReference type="EMBL" id="MDP9838437.1"/>
    </source>
</evidence>
<feature type="compositionally biased region" description="Polar residues" evidence="1">
    <location>
        <begin position="315"/>
        <end position="331"/>
    </location>
</feature>
<feature type="compositionally biased region" description="Low complexity" evidence="1">
    <location>
        <begin position="518"/>
        <end position="536"/>
    </location>
</feature>
<comment type="caution">
    <text evidence="2">The sequence shown here is derived from an EMBL/GenBank/DDBJ whole genome shotgun (WGS) entry which is preliminary data.</text>
</comment>
<feature type="region of interest" description="Disordered" evidence="1">
    <location>
        <begin position="169"/>
        <end position="336"/>
    </location>
</feature>
<sequence length="585" mass="60983">MLPPVPATSVANAMQANQRQASTQVVELETPVSTKSALDAVRPIAAGTSSSMELLGLSGQMRLAQSLSVFAETLGSLLKLPRREGEALADYSKRLAAAISTLSATERARLQTQLNQIMQGATLRLLTELLKDPAGPAAARLAVQIEIAQYQEHNQGRDLAARHAVSSYRQNNGNDLPALPANSNATPTAMPHGAAAEAADGRADVATVPQHDADSNLSGSAQKENAPATRQAINAGAGATVTASESSAITNSEISKQAADETRGEDGAGHLSPDNETGTDGNTAQADRLPANNRSSEGKAAQAADARPQPIRGEATSQNPVHAAETPSSSRTEQKPASIYDAAALARLAYGENGKPTAAATNQIARAIVDGVQAGWIAELLAGETEARNTRHLVPAQGNTPLAPTGEETNAPEDGTSPGVKQATVFAHAEEDAPIIGPLPQTANPLSTAAAIAAQPDTAFEKALLGMTLLPREVPGHPLIAKDGTPEFDDAQDHEIRRKSPVGDDGQPSRREHQGFHQPSGGEEQQPNGEEQPAEQILSGDEEVHADMPGSMPTTADPKQAPRQHLSDHPAPSAEDLYRRLASLE</sequence>
<dbReference type="EMBL" id="JAUSRF010000010">
    <property type="protein sequence ID" value="MDP9838437.1"/>
    <property type="molecule type" value="Genomic_DNA"/>
</dbReference>
<feature type="compositionally biased region" description="Polar residues" evidence="1">
    <location>
        <begin position="241"/>
        <end position="255"/>
    </location>
</feature>
<dbReference type="RefSeq" id="WP_306836349.1">
    <property type="nucleotide sequence ID" value="NZ_JAUSRF010000010.1"/>
</dbReference>
<feature type="region of interest" description="Disordered" evidence="1">
    <location>
        <begin position="476"/>
        <end position="585"/>
    </location>
</feature>
<gene>
    <name evidence="2" type="ORF">J2T09_003205</name>
</gene>
<dbReference type="Proteomes" id="UP001241472">
    <property type="component" value="Unassembled WGS sequence"/>
</dbReference>
<accession>A0ABT9PVE7</accession>
<feature type="compositionally biased region" description="Polar residues" evidence="1">
    <location>
        <begin position="274"/>
        <end position="285"/>
    </location>
</feature>
<organism evidence="2 3">
    <name type="scientific">Neorhizobium huautlense</name>
    <dbReference type="NCBI Taxonomy" id="67774"/>
    <lineage>
        <taxon>Bacteria</taxon>
        <taxon>Pseudomonadati</taxon>
        <taxon>Pseudomonadota</taxon>
        <taxon>Alphaproteobacteria</taxon>
        <taxon>Hyphomicrobiales</taxon>
        <taxon>Rhizobiaceae</taxon>
        <taxon>Rhizobium/Agrobacterium group</taxon>
        <taxon>Neorhizobium</taxon>
    </lineage>
</organism>
<feature type="compositionally biased region" description="Basic and acidic residues" evidence="1">
    <location>
        <begin position="491"/>
        <end position="515"/>
    </location>
</feature>